<evidence type="ECO:0000259" key="22">
    <source>
        <dbReference type="Pfam" id="PF02896"/>
    </source>
</evidence>
<comment type="subcellular location">
    <subcellularLocation>
        <location evidence="4 17">Cytoplasm</location>
    </subcellularLocation>
</comment>
<dbReference type="GO" id="GO:0046872">
    <property type="term" value="F:metal ion binding"/>
    <property type="evidence" value="ECO:0007669"/>
    <property type="project" value="UniProtKB-KW"/>
</dbReference>
<feature type="binding site" evidence="20">
    <location>
        <position position="430"/>
    </location>
    <ligand>
        <name>Mg(2+)</name>
        <dbReference type="ChEBI" id="CHEBI:18420"/>
    </ligand>
</feature>
<dbReference type="EC" id="2.7.3.9" evidence="6 17"/>
<dbReference type="GO" id="GO:0005737">
    <property type="term" value="C:cytoplasm"/>
    <property type="evidence" value="ECO:0007669"/>
    <property type="project" value="UniProtKB-SubCell"/>
</dbReference>
<evidence type="ECO:0000256" key="9">
    <source>
        <dbReference type="ARBA" id="ARBA00022490"/>
    </source>
</evidence>
<evidence type="ECO:0000256" key="18">
    <source>
        <dbReference type="PIRSR" id="PIRSR000732-1"/>
    </source>
</evidence>
<feature type="binding site" evidence="19">
    <location>
        <position position="295"/>
    </location>
    <ligand>
        <name>phosphoenolpyruvate</name>
        <dbReference type="ChEBI" id="CHEBI:58702"/>
    </ligand>
</feature>
<dbReference type="Gene3D" id="3.20.20.60">
    <property type="entry name" value="Phosphoenolpyruvate-binding domains"/>
    <property type="match status" value="1"/>
</dbReference>
<evidence type="ECO:0000259" key="23">
    <source>
        <dbReference type="Pfam" id="PF05524"/>
    </source>
</evidence>
<dbReference type="PANTHER" id="PTHR46244:SF3">
    <property type="entry name" value="PHOSPHOENOLPYRUVATE-PROTEIN PHOSPHOTRANSFERASE"/>
    <property type="match status" value="1"/>
</dbReference>
<dbReference type="InterPro" id="IPR015813">
    <property type="entry name" value="Pyrv/PenolPyrv_kinase-like_dom"/>
</dbReference>
<evidence type="ECO:0000256" key="13">
    <source>
        <dbReference type="ARBA" id="ARBA00022723"/>
    </source>
</evidence>
<proteinExistence type="inferred from homology"/>
<dbReference type="SUPFAM" id="SSF47831">
    <property type="entry name" value="Enzyme I of the PEP:sugar phosphotransferase system HPr-binding (sub)domain"/>
    <property type="match status" value="1"/>
</dbReference>
<dbReference type="HOGENOM" id="CLU_007308_7_0_9"/>
<dbReference type="InterPro" id="IPR050499">
    <property type="entry name" value="PEP-utilizing_PTS_enzyme"/>
</dbReference>
<evidence type="ECO:0000313" key="25">
    <source>
        <dbReference type="Proteomes" id="UP000013981"/>
    </source>
</evidence>
<evidence type="ECO:0000256" key="8">
    <source>
        <dbReference type="ARBA" id="ARBA00022448"/>
    </source>
</evidence>
<evidence type="ECO:0000256" key="11">
    <source>
        <dbReference type="ARBA" id="ARBA00022679"/>
    </source>
</evidence>
<name>R8W627_9FIRM</name>
<keyword evidence="14 17" id="KW-0418">Kinase</keyword>
<dbReference type="InterPro" id="IPR008279">
    <property type="entry name" value="PEP-util_enz_mobile_dom"/>
</dbReference>
<dbReference type="EMBL" id="AQOB01000002">
    <property type="protein sequence ID" value="EOQ39981.1"/>
    <property type="molecule type" value="Genomic_DNA"/>
</dbReference>
<evidence type="ECO:0000256" key="15">
    <source>
        <dbReference type="ARBA" id="ARBA00022842"/>
    </source>
</evidence>
<comment type="caution">
    <text evidence="24">The sequence shown here is derived from an EMBL/GenBank/DDBJ whole genome shotgun (WGS) entry which is preliminary data.</text>
</comment>
<dbReference type="PROSITE" id="PS00742">
    <property type="entry name" value="PEP_ENZYMES_2"/>
    <property type="match status" value="1"/>
</dbReference>
<dbReference type="Pfam" id="PF05524">
    <property type="entry name" value="PEP-utilisers_N"/>
    <property type="match status" value="1"/>
</dbReference>
<dbReference type="PRINTS" id="PR01736">
    <property type="entry name" value="PHPHTRNFRASE"/>
</dbReference>
<keyword evidence="25" id="KW-1185">Reference proteome</keyword>
<evidence type="ECO:0000256" key="7">
    <source>
        <dbReference type="ARBA" id="ARBA00016544"/>
    </source>
</evidence>
<dbReference type="RefSeq" id="WP_016146884.1">
    <property type="nucleotide sequence ID" value="NZ_KB976103.1"/>
</dbReference>
<sequence>MITINGKGVSNGVAVGPLYFYRRSTGAVPRVTDADPAVEWARFEAAKATAIGQLGELYEKALNEAGEEAAILFETHQMMLDDLDYVEAIQGLIESDHLNAEAAVSDTGVQFAEMFAAMDDSYMQARAADVKDISNRVVGILMGAVQGGIDSDVPVILASDDLAPSETVQLDKSKILGFVTAGGSGNSHTAILARTMGIPAIIGVGDQLKEAYEGKEVFVDGQTGEVVVDADEVTRDRLTKKQSKERALKELLDQLKGKPNETVDGKNIMVYCNIGNPGDMDAVLANDGGGIGLFRSEFLYLQGNDYPTEEEQFQAYKTVAERMGGKRVIIRTLDIGADKQADYFNLDHEENPAMGLRAIRICLTRPEVFKTQLRALYRASAYGKVAIMFPMITSVWEVQEIKRICKNVREELAAEGVPMADYVELGIMIETPSAVMMSDRLAKEVDFFSVGTNDLTQYTLAVDRQGNNLDKFYDSHHPAVLRMLKMAADNAHAAGIWIGICGELGADTSLTETFLAIGIDELSVSPASVLPLRNAIRSIDSRVNHDKILNELLQS</sequence>
<comment type="cofactor">
    <cofactor evidence="2 17 20">
        <name>Mg(2+)</name>
        <dbReference type="ChEBI" id="CHEBI:18420"/>
    </cofactor>
</comment>
<evidence type="ECO:0000256" key="3">
    <source>
        <dbReference type="ARBA" id="ARBA00002728"/>
    </source>
</evidence>
<dbReference type="InterPro" id="IPR036618">
    <property type="entry name" value="PtsI_HPr-bd_sf"/>
</dbReference>
<organism evidence="24 25">
    <name type="scientific">Butyricicoccus pullicaecorum 1.2</name>
    <dbReference type="NCBI Taxonomy" id="1203606"/>
    <lineage>
        <taxon>Bacteria</taxon>
        <taxon>Bacillati</taxon>
        <taxon>Bacillota</taxon>
        <taxon>Clostridia</taxon>
        <taxon>Eubacteriales</taxon>
        <taxon>Butyricicoccaceae</taxon>
        <taxon>Butyricicoccus</taxon>
    </lineage>
</organism>
<dbReference type="PIRSF" id="PIRSF000732">
    <property type="entry name" value="PTS_enzyme_I"/>
    <property type="match status" value="1"/>
</dbReference>
<dbReference type="SUPFAM" id="SSF52009">
    <property type="entry name" value="Phosphohistidine domain"/>
    <property type="match status" value="1"/>
</dbReference>
<evidence type="ECO:0000259" key="21">
    <source>
        <dbReference type="Pfam" id="PF00391"/>
    </source>
</evidence>
<feature type="active site" description="Tele-phosphohistidine intermediate" evidence="18">
    <location>
        <position position="188"/>
    </location>
</feature>
<gene>
    <name evidence="24" type="ORF">HMPREF1526_00678</name>
</gene>
<evidence type="ECO:0000256" key="1">
    <source>
        <dbReference type="ARBA" id="ARBA00000683"/>
    </source>
</evidence>
<evidence type="ECO:0000256" key="16">
    <source>
        <dbReference type="ARBA" id="ARBA00033235"/>
    </source>
</evidence>
<dbReference type="InterPro" id="IPR008731">
    <property type="entry name" value="PTS_EIN"/>
</dbReference>
<evidence type="ECO:0000256" key="20">
    <source>
        <dbReference type="PIRSR" id="PIRSR000732-3"/>
    </source>
</evidence>
<keyword evidence="10 17" id="KW-0762">Sugar transport</keyword>
<dbReference type="Proteomes" id="UP000013981">
    <property type="component" value="Unassembled WGS sequence"/>
</dbReference>
<evidence type="ECO:0000256" key="2">
    <source>
        <dbReference type="ARBA" id="ARBA00001946"/>
    </source>
</evidence>
<evidence type="ECO:0000256" key="19">
    <source>
        <dbReference type="PIRSR" id="PIRSR000732-2"/>
    </source>
</evidence>
<dbReference type="eggNOG" id="COG1080">
    <property type="taxonomic scope" value="Bacteria"/>
</dbReference>
<evidence type="ECO:0000256" key="5">
    <source>
        <dbReference type="ARBA" id="ARBA00007837"/>
    </source>
</evidence>
<dbReference type="OrthoDB" id="9765468at2"/>
<accession>R8W627</accession>
<evidence type="ECO:0000256" key="14">
    <source>
        <dbReference type="ARBA" id="ARBA00022777"/>
    </source>
</evidence>
<dbReference type="InterPro" id="IPR023151">
    <property type="entry name" value="PEP_util_CS"/>
</dbReference>
<comment type="function">
    <text evidence="3 17">General (non sugar-specific) component of the phosphoenolpyruvate-dependent sugar phosphotransferase system (sugar PTS). This major carbohydrate active-transport system catalyzes the phosphorylation of incoming sugar substrates concomitantly with their translocation across the cell membrane. Enzyme I transfers the phosphoryl group from phosphoenolpyruvate (PEP) to the phosphoryl carrier protein (HPr).</text>
</comment>
<evidence type="ECO:0000256" key="4">
    <source>
        <dbReference type="ARBA" id="ARBA00004496"/>
    </source>
</evidence>
<dbReference type="InterPro" id="IPR040442">
    <property type="entry name" value="Pyrv_kinase-like_dom_sf"/>
</dbReference>
<keyword evidence="12 17" id="KW-0598">Phosphotransferase system</keyword>
<feature type="binding site" evidence="19">
    <location>
        <begin position="453"/>
        <end position="454"/>
    </location>
    <ligand>
        <name>phosphoenolpyruvate</name>
        <dbReference type="ChEBI" id="CHEBI:58702"/>
    </ligand>
</feature>
<evidence type="ECO:0000256" key="10">
    <source>
        <dbReference type="ARBA" id="ARBA00022597"/>
    </source>
</evidence>
<feature type="binding site" evidence="19">
    <location>
        <position position="464"/>
    </location>
    <ligand>
        <name>phosphoenolpyruvate</name>
        <dbReference type="ChEBI" id="CHEBI:58702"/>
    </ligand>
</feature>
<feature type="domain" description="PEP-utilising enzyme C-terminal" evidence="22">
    <location>
        <begin position="251"/>
        <end position="540"/>
    </location>
</feature>
<dbReference type="GO" id="GO:0009401">
    <property type="term" value="P:phosphoenolpyruvate-dependent sugar phosphotransferase system"/>
    <property type="evidence" value="ECO:0007669"/>
    <property type="project" value="UniProtKB-KW"/>
</dbReference>
<dbReference type="InterPro" id="IPR006318">
    <property type="entry name" value="PTS_EI-like"/>
</dbReference>
<protein>
    <recommendedName>
        <fullName evidence="7 17">Phosphoenolpyruvate-protein phosphotransferase</fullName>
        <ecNumber evidence="6 17">2.7.3.9</ecNumber>
    </recommendedName>
    <alternativeName>
        <fullName evidence="16 17">Phosphotransferase system, enzyme I</fullName>
    </alternativeName>
</protein>
<keyword evidence="24" id="KW-0670">Pyruvate</keyword>
<evidence type="ECO:0000256" key="12">
    <source>
        <dbReference type="ARBA" id="ARBA00022683"/>
    </source>
</evidence>
<feature type="domain" description="PEP-utilising enzyme mobile" evidence="21">
    <location>
        <begin position="154"/>
        <end position="224"/>
    </location>
</feature>
<dbReference type="Pfam" id="PF02896">
    <property type="entry name" value="PEP-utilizers_C"/>
    <property type="match status" value="1"/>
</dbReference>
<dbReference type="Gene3D" id="3.50.30.10">
    <property type="entry name" value="Phosphohistidine domain"/>
    <property type="match status" value="1"/>
</dbReference>
<dbReference type="InterPro" id="IPR036637">
    <property type="entry name" value="Phosphohistidine_dom_sf"/>
</dbReference>
<keyword evidence="8 17" id="KW-0813">Transport</keyword>
<dbReference type="NCBIfam" id="TIGR01417">
    <property type="entry name" value="PTS_I_fam"/>
    <property type="match status" value="1"/>
</dbReference>
<dbReference type="Pfam" id="PF00391">
    <property type="entry name" value="PEP-utilizers"/>
    <property type="match status" value="1"/>
</dbReference>
<evidence type="ECO:0000256" key="17">
    <source>
        <dbReference type="PIRNR" id="PIRNR000732"/>
    </source>
</evidence>
<keyword evidence="11 17" id="KW-0808">Transferase</keyword>
<dbReference type="InterPro" id="IPR000121">
    <property type="entry name" value="PEP_util_C"/>
</dbReference>
<dbReference type="Gene3D" id="1.10.274.10">
    <property type="entry name" value="PtsI, HPr-binding domain"/>
    <property type="match status" value="1"/>
</dbReference>
<dbReference type="PATRIC" id="fig|1203606.4.peg.642"/>
<feature type="active site" description="Proton donor" evidence="18">
    <location>
        <position position="501"/>
    </location>
</feature>
<feature type="binding site" evidence="20">
    <location>
        <position position="454"/>
    </location>
    <ligand>
        <name>Mg(2+)</name>
        <dbReference type="ChEBI" id="CHEBI:18420"/>
    </ligand>
</feature>
<dbReference type="PANTHER" id="PTHR46244">
    <property type="entry name" value="PHOSPHOENOLPYRUVATE-PROTEIN PHOSPHOTRANSFERASE"/>
    <property type="match status" value="1"/>
</dbReference>
<dbReference type="GO" id="GO:0016301">
    <property type="term" value="F:kinase activity"/>
    <property type="evidence" value="ECO:0007669"/>
    <property type="project" value="UniProtKB-KW"/>
</dbReference>
<feature type="domain" description="Phosphotransferase system enzyme I N-terminal" evidence="23">
    <location>
        <begin position="6"/>
        <end position="126"/>
    </location>
</feature>
<keyword evidence="9 17" id="KW-0963">Cytoplasm</keyword>
<dbReference type="InterPro" id="IPR024692">
    <property type="entry name" value="PTS_EI"/>
</dbReference>
<keyword evidence="15 17" id="KW-0460">Magnesium</keyword>
<comment type="similarity">
    <text evidence="5 17">Belongs to the PEP-utilizing enzyme family.</text>
</comment>
<feature type="binding site" evidence="19">
    <location>
        <position position="331"/>
    </location>
    <ligand>
        <name>phosphoenolpyruvate</name>
        <dbReference type="ChEBI" id="CHEBI:58702"/>
    </ligand>
</feature>
<keyword evidence="13 17" id="KW-0479">Metal-binding</keyword>
<dbReference type="GO" id="GO:0008965">
    <property type="term" value="F:phosphoenolpyruvate-protein phosphotransferase activity"/>
    <property type="evidence" value="ECO:0007669"/>
    <property type="project" value="UniProtKB-EC"/>
</dbReference>
<evidence type="ECO:0000313" key="24">
    <source>
        <dbReference type="EMBL" id="EOQ39981.1"/>
    </source>
</evidence>
<dbReference type="AlphaFoldDB" id="R8W627"/>
<evidence type="ECO:0000256" key="6">
    <source>
        <dbReference type="ARBA" id="ARBA00012232"/>
    </source>
</evidence>
<reference evidence="24 25" key="1">
    <citation type="submission" date="2013-01" db="EMBL/GenBank/DDBJ databases">
        <title>The Genome Sequence of Butyricicoccus pullicaecorum 1.2.</title>
        <authorList>
            <consortium name="The Broad Institute Genome Sequencing Platform"/>
            <person name="Earl A."/>
            <person name="Ward D."/>
            <person name="Feldgarden M."/>
            <person name="Gevers D."/>
            <person name="Van Immerseel F."/>
            <person name="Eeckhaut V."/>
            <person name="Walker B."/>
            <person name="Young S.K."/>
            <person name="Zeng Q."/>
            <person name="Gargeya S."/>
            <person name="Fitzgerald M."/>
            <person name="Haas B."/>
            <person name="Abouelleil A."/>
            <person name="Alvarado L."/>
            <person name="Arachchi H.M."/>
            <person name="Berlin A.M."/>
            <person name="Chapman S.B."/>
            <person name="Dewar J."/>
            <person name="Goldberg J."/>
            <person name="Griggs A."/>
            <person name="Gujja S."/>
            <person name="Hansen M."/>
            <person name="Howarth C."/>
            <person name="Imamovic A."/>
            <person name="Larimer J."/>
            <person name="McCowan C."/>
            <person name="Murphy C."/>
            <person name="Neiman D."/>
            <person name="Pearson M."/>
            <person name="Priest M."/>
            <person name="Roberts A."/>
            <person name="Saif S."/>
            <person name="Shea T."/>
            <person name="Sisk P."/>
            <person name="Sykes S."/>
            <person name="Wortman J."/>
            <person name="Nusbaum C."/>
            <person name="Birren B."/>
        </authorList>
    </citation>
    <scope>NUCLEOTIDE SEQUENCE [LARGE SCALE GENOMIC DNA]</scope>
    <source>
        <strain evidence="24 25">1.2</strain>
    </source>
</reference>
<comment type="catalytic activity">
    <reaction evidence="1 17">
        <text>L-histidyl-[protein] + phosphoenolpyruvate = N(pros)-phospho-L-histidyl-[protein] + pyruvate</text>
        <dbReference type="Rhea" id="RHEA:23880"/>
        <dbReference type="Rhea" id="RHEA-COMP:9745"/>
        <dbReference type="Rhea" id="RHEA-COMP:9746"/>
        <dbReference type="ChEBI" id="CHEBI:15361"/>
        <dbReference type="ChEBI" id="CHEBI:29979"/>
        <dbReference type="ChEBI" id="CHEBI:58702"/>
        <dbReference type="ChEBI" id="CHEBI:64837"/>
        <dbReference type="EC" id="2.7.3.9"/>
    </reaction>
</comment>
<dbReference type="SUPFAM" id="SSF51621">
    <property type="entry name" value="Phosphoenolpyruvate/pyruvate domain"/>
    <property type="match status" value="1"/>
</dbReference>